<keyword evidence="3 10" id="KW-0808">Transferase</keyword>
<comment type="catalytic activity">
    <reaction evidence="10">
        <text>an acyl phosphate + sn-glycerol 3-phosphate = a 1-acyl-sn-glycero-3-phosphate + phosphate</text>
        <dbReference type="Rhea" id="RHEA:34075"/>
        <dbReference type="ChEBI" id="CHEBI:43474"/>
        <dbReference type="ChEBI" id="CHEBI:57597"/>
        <dbReference type="ChEBI" id="CHEBI:57970"/>
        <dbReference type="ChEBI" id="CHEBI:59918"/>
        <dbReference type="EC" id="2.3.1.275"/>
    </reaction>
</comment>
<feature type="compositionally biased region" description="Basic and acidic residues" evidence="11">
    <location>
        <begin position="238"/>
        <end position="252"/>
    </location>
</feature>
<keyword evidence="2 10" id="KW-0444">Lipid biosynthesis</keyword>
<organism evidence="12 14">
    <name type="scientific">Legionella micdadei</name>
    <name type="common">Tatlockia micdadei</name>
    <dbReference type="NCBI Taxonomy" id="451"/>
    <lineage>
        <taxon>Bacteria</taxon>
        <taxon>Pseudomonadati</taxon>
        <taxon>Pseudomonadota</taxon>
        <taxon>Gammaproteobacteria</taxon>
        <taxon>Legionellales</taxon>
        <taxon>Legionellaceae</taxon>
        <taxon>Legionella</taxon>
    </lineage>
</organism>
<gene>
    <name evidence="10 12" type="primary">plsY</name>
    <name evidence="12" type="ORF">LMI_0790</name>
    <name evidence="13" type="ORF">SAMN02982997_02394</name>
</gene>
<dbReference type="PATRIC" id="fig|451.8.peg.452"/>
<reference evidence="14" key="1">
    <citation type="submission" date="2014-09" db="EMBL/GenBank/DDBJ databases">
        <authorList>
            <person name="Gomez-Valero L."/>
        </authorList>
    </citation>
    <scope>NUCLEOTIDE SEQUENCE [LARGE SCALE GENOMIC DNA]</scope>
    <source>
        <strain evidence="14">ATCC33218</strain>
    </source>
</reference>
<comment type="pathway">
    <text evidence="10">Lipid metabolism; phospholipid metabolism.</text>
</comment>
<dbReference type="AlphaFoldDB" id="A0A098GC83"/>
<dbReference type="HOGENOM" id="CLU_081254_0_1_6"/>
<keyword evidence="7 10" id="KW-0472">Membrane</keyword>
<dbReference type="InterPro" id="IPR003811">
    <property type="entry name" value="G3P_acylTferase_PlsY"/>
</dbReference>
<keyword evidence="5 10" id="KW-1133">Transmembrane helix</keyword>
<evidence type="ECO:0000256" key="3">
    <source>
        <dbReference type="ARBA" id="ARBA00022679"/>
    </source>
</evidence>
<dbReference type="UniPathway" id="UPA00085"/>
<feature type="transmembrane region" description="Helical" evidence="10">
    <location>
        <begin position="79"/>
        <end position="97"/>
    </location>
</feature>
<dbReference type="Proteomes" id="UP000032414">
    <property type="component" value="Chromosome I"/>
</dbReference>
<dbReference type="HAMAP" id="MF_01043">
    <property type="entry name" value="PlsY"/>
    <property type="match status" value="1"/>
</dbReference>
<feature type="region of interest" description="Disordered" evidence="11">
    <location>
        <begin position="238"/>
        <end position="275"/>
    </location>
</feature>
<proteinExistence type="inferred from homology"/>
<dbReference type="STRING" id="451.B6N58_11475"/>
<keyword evidence="9 10" id="KW-1208">Phospholipid metabolism</keyword>
<dbReference type="GO" id="GO:0008654">
    <property type="term" value="P:phospholipid biosynthetic process"/>
    <property type="evidence" value="ECO:0007669"/>
    <property type="project" value="UniProtKB-UniRule"/>
</dbReference>
<comment type="function">
    <text evidence="10">Catalyzes the transfer of an acyl group from acyl-phosphate (acyl-PO(4)) to glycerol-3-phosphate (G3P) to form lysophosphatidic acid (LPA). This enzyme utilizes acyl-phosphate as fatty acyl donor, but not acyl-CoA or acyl-ACP.</text>
</comment>
<keyword evidence="1 10" id="KW-1003">Cell membrane</keyword>
<dbReference type="NCBIfam" id="TIGR00023">
    <property type="entry name" value="glycerol-3-phosphate 1-O-acyltransferase PlsY"/>
    <property type="match status" value="1"/>
</dbReference>
<evidence type="ECO:0000256" key="8">
    <source>
        <dbReference type="ARBA" id="ARBA00023209"/>
    </source>
</evidence>
<dbReference type="EC" id="2.3.1.275" evidence="10"/>
<dbReference type="PANTHER" id="PTHR30309:SF0">
    <property type="entry name" value="GLYCEROL-3-PHOSPHATE ACYLTRANSFERASE-RELATED"/>
    <property type="match status" value="1"/>
</dbReference>
<dbReference type="PANTHER" id="PTHR30309">
    <property type="entry name" value="INNER MEMBRANE PROTEIN YGIH"/>
    <property type="match status" value="1"/>
</dbReference>
<evidence type="ECO:0000256" key="1">
    <source>
        <dbReference type="ARBA" id="ARBA00022475"/>
    </source>
</evidence>
<dbReference type="GO" id="GO:0043772">
    <property type="term" value="F:acyl-phosphate glycerol-3-phosphate acyltransferase activity"/>
    <property type="evidence" value="ECO:0007669"/>
    <property type="project" value="UniProtKB-UniRule"/>
</dbReference>
<evidence type="ECO:0000256" key="6">
    <source>
        <dbReference type="ARBA" id="ARBA00023098"/>
    </source>
</evidence>
<evidence type="ECO:0000256" key="7">
    <source>
        <dbReference type="ARBA" id="ARBA00023136"/>
    </source>
</evidence>
<accession>A0A098GC83</accession>
<dbReference type="OrthoDB" id="9777124at2"/>
<keyword evidence="15" id="KW-1185">Reference proteome</keyword>
<evidence type="ECO:0000256" key="2">
    <source>
        <dbReference type="ARBA" id="ARBA00022516"/>
    </source>
</evidence>
<evidence type="ECO:0000313" key="12">
    <source>
        <dbReference type="EMBL" id="CEG60113.1"/>
    </source>
</evidence>
<reference evidence="12" key="2">
    <citation type="submission" date="2014-09" db="EMBL/GenBank/DDBJ databases">
        <authorList>
            <person name="GOMEZ-VALERO Laura"/>
        </authorList>
    </citation>
    <scope>NUCLEOTIDE SEQUENCE</scope>
    <source>
        <strain evidence="12">ATCC33218</strain>
    </source>
</reference>
<dbReference type="RefSeq" id="WP_045098573.1">
    <property type="nucleotide sequence ID" value="NZ_CP020614.1"/>
</dbReference>
<feature type="transmembrane region" description="Helical" evidence="10">
    <location>
        <begin position="109"/>
        <end position="134"/>
    </location>
</feature>
<evidence type="ECO:0000313" key="14">
    <source>
        <dbReference type="Proteomes" id="UP000032414"/>
    </source>
</evidence>
<keyword evidence="6 10" id="KW-0443">Lipid metabolism</keyword>
<dbReference type="SMART" id="SM01207">
    <property type="entry name" value="G3P_acyltransf"/>
    <property type="match status" value="1"/>
</dbReference>
<dbReference type="EMBL" id="LN614830">
    <property type="protein sequence ID" value="CEG60113.1"/>
    <property type="molecule type" value="Genomic_DNA"/>
</dbReference>
<name>A0A098GC83_LEGMI</name>
<sequence>MAALVFIFFVVLGYVFGSVCSAVIVSQVFSLPDPRISGSRNPGATNVLRLAGKKYAAMVLVADILKGLLPVLLAKAFDVSPITVSFTCLATVLGHMYPAFFGFHGGKGVATAIGALLGLHFILGVMVIATWLLVANFTRYSSLASIVSMVLAPLYALLTIGRLDIFPPLFFIALFILYKHRNNITRLIDGEEPKIQFNRSSLNEEIDATLTEAIRESQIEQEEDPSLLIPDEAEEKISPIIKEKQTSTEPKDNLSPVIETGEKPSPRTPTKKKKQ</sequence>
<dbReference type="Proteomes" id="UP000182998">
    <property type="component" value="Unassembled WGS sequence"/>
</dbReference>
<feature type="transmembrane region" description="Helical" evidence="10">
    <location>
        <begin position="154"/>
        <end position="178"/>
    </location>
</feature>
<reference evidence="13 15" key="3">
    <citation type="submission" date="2016-10" db="EMBL/GenBank/DDBJ databases">
        <authorList>
            <person name="Varghese N."/>
            <person name="Submissions S."/>
        </authorList>
    </citation>
    <scope>NUCLEOTIDE SEQUENCE [LARGE SCALE GENOMIC DNA]</scope>
    <source>
        <strain evidence="13 15">ATCC 33218</strain>
    </source>
</reference>
<feature type="transmembrane region" description="Helical" evidence="10">
    <location>
        <begin position="6"/>
        <end position="31"/>
    </location>
</feature>
<evidence type="ECO:0000256" key="9">
    <source>
        <dbReference type="ARBA" id="ARBA00023264"/>
    </source>
</evidence>
<protein>
    <recommendedName>
        <fullName evidence="10">Glycerol-3-phosphate acyltransferase</fullName>
    </recommendedName>
    <alternativeName>
        <fullName evidence="10">Acyl-PO4 G3P acyltransferase</fullName>
    </alternativeName>
    <alternativeName>
        <fullName evidence="10">Acyl-phosphate--glycerol-3-phosphate acyltransferase</fullName>
    </alternativeName>
    <alternativeName>
        <fullName evidence="10">G3P acyltransferase</fullName>
        <shortName evidence="10">GPAT</shortName>
        <ecNumber evidence="10">2.3.1.275</ecNumber>
    </alternativeName>
    <alternativeName>
        <fullName evidence="10">Lysophosphatidic acid synthase</fullName>
        <shortName evidence="10">LPA synthase</shortName>
    </alternativeName>
</protein>
<dbReference type="GO" id="GO:0005886">
    <property type="term" value="C:plasma membrane"/>
    <property type="evidence" value="ECO:0007669"/>
    <property type="project" value="UniProtKB-SubCell"/>
</dbReference>
<comment type="subunit">
    <text evidence="10">Probably interacts with PlsX.</text>
</comment>
<evidence type="ECO:0000256" key="5">
    <source>
        <dbReference type="ARBA" id="ARBA00022989"/>
    </source>
</evidence>
<keyword evidence="8 10" id="KW-0594">Phospholipid biosynthesis</keyword>
<dbReference type="EMBL" id="FMVN01000012">
    <property type="protein sequence ID" value="SCY65342.1"/>
    <property type="molecule type" value="Genomic_DNA"/>
</dbReference>
<dbReference type="KEGG" id="tmc:LMI_0790"/>
<keyword evidence="4 10" id="KW-0812">Transmembrane</keyword>
<evidence type="ECO:0000256" key="4">
    <source>
        <dbReference type="ARBA" id="ARBA00022692"/>
    </source>
</evidence>
<evidence type="ECO:0000313" key="15">
    <source>
        <dbReference type="Proteomes" id="UP000182998"/>
    </source>
</evidence>
<keyword evidence="12" id="KW-0012">Acyltransferase</keyword>
<evidence type="ECO:0000256" key="10">
    <source>
        <dbReference type="HAMAP-Rule" id="MF_01043"/>
    </source>
</evidence>
<comment type="similarity">
    <text evidence="10">Belongs to the PlsY family.</text>
</comment>
<dbReference type="Pfam" id="PF02660">
    <property type="entry name" value="G3P_acyltransf"/>
    <property type="match status" value="1"/>
</dbReference>
<comment type="subcellular location">
    <subcellularLocation>
        <location evidence="10">Cell membrane</location>
        <topology evidence="10">Multi-pass membrane protein</topology>
    </subcellularLocation>
</comment>
<evidence type="ECO:0000313" key="13">
    <source>
        <dbReference type="EMBL" id="SCY65342.1"/>
    </source>
</evidence>
<evidence type="ECO:0000256" key="11">
    <source>
        <dbReference type="SAM" id="MobiDB-lite"/>
    </source>
</evidence>